<reference evidence="1 2" key="1">
    <citation type="journal article" date="2017" name="BMC Genomics">
        <title>Whole-genome assembly of Babesia ovata and comparative genomics between closely related pathogens.</title>
        <authorList>
            <person name="Yamagishi J."/>
            <person name="Asada M."/>
            <person name="Hakimi H."/>
            <person name="Tanaka T.Q."/>
            <person name="Sugimoto C."/>
            <person name="Kawazu S."/>
        </authorList>
    </citation>
    <scope>NUCLEOTIDE SEQUENCE [LARGE SCALE GENOMIC DNA]</scope>
    <source>
        <strain evidence="1 2">Miyake</strain>
    </source>
</reference>
<protein>
    <submittedName>
        <fullName evidence="1">Aspartate aminotransferase, putative</fullName>
    </submittedName>
</protein>
<dbReference type="RefSeq" id="XP_028868553.1">
    <property type="nucleotide sequence ID" value="XM_029012720.1"/>
</dbReference>
<proteinExistence type="predicted"/>
<dbReference type="GO" id="GO:0008483">
    <property type="term" value="F:transaminase activity"/>
    <property type="evidence" value="ECO:0007669"/>
    <property type="project" value="UniProtKB-KW"/>
</dbReference>
<dbReference type="Proteomes" id="UP000236319">
    <property type="component" value="Unassembled WGS sequence"/>
</dbReference>
<name>A0A2H6KH30_9APIC</name>
<dbReference type="EMBL" id="BDSA01000004">
    <property type="protein sequence ID" value="GBE62310.1"/>
    <property type="molecule type" value="Genomic_DNA"/>
</dbReference>
<accession>A0A2H6KH30</accession>
<comment type="caution">
    <text evidence="1">The sequence shown here is derived from an EMBL/GenBank/DDBJ whole genome shotgun (WGS) entry which is preliminary data.</text>
</comment>
<sequence length="100" mass="11438">MAKRVADLHVQRLLRWAVPQQRPLHQFVFDLLDSVAFTYRLELGKEAFHESTLVTAFGLRHIAEIEVHARFEEQASHELAYGNHGALRAAASRVQLPKQP</sequence>
<keyword evidence="2" id="KW-1185">Reference proteome</keyword>
<dbReference type="VEuPathDB" id="PiroplasmaDB:BOVATA_038030"/>
<dbReference type="AlphaFoldDB" id="A0A2H6KH30"/>
<keyword evidence="1" id="KW-0808">Transferase</keyword>
<organism evidence="1 2">
    <name type="scientific">Babesia ovata</name>
    <dbReference type="NCBI Taxonomy" id="189622"/>
    <lineage>
        <taxon>Eukaryota</taxon>
        <taxon>Sar</taxon>
        <taxon>Alveolata</taxon>
        <taxon>Apicomplexa</taxon>
        <taxon>Aconoidasida</taxon>
        <taxon>Piroplasmida</taxon>
        <taxon>Babesiidae</taxon>
        <taxon>Babesia</taxon>
    </lineage>
</organism>
<gene>
    <name evidence="1" type="ORF">BOVATA_038030</name>
</gene>
<keyword evidence="1" id="KW-0032">Aminotransferase</keyword>
<dbReference type="GeneID" id="39876080"/>
<evidence type="ECO:0000313" key="2">
    <source>
        <dbReference type="Proteomes" id="UP000236319"/>
    </source>
</evidence>
<evidence type="ECO:0000313" key="1">
    <source>
        <dbReference type="EMBL" id="GBE62310.1"/>
    </source>
</evidence>